<dbReference type="EMBL" id="BLLF01002698">
    <property type="protein sequence ID" value="GFH25033.1"/>
    <property type="molecule type" value="Genomic_DNA"/>
</dbReference>
<reference evidence="1 2" key="1">
    <citation type="submission" date="2020-02" db="EMBL/GenBank/DDBJ databases">
        <title>Draft genome sequence of Haematococcus lacustris strain NIES-144.</title>
        <authorList>
            <person name="Morimoto D."/>
            <person name="Nakagawa S."/>
            <person name="Yoshida T."/>
            <person name="Sawayama S."/>
        </authorList>
    </citation>
    <scope>NUCLEOTIDE SEQUENCE [LARGE SCALE GENOMIC DNA]</scope>
    <source>
        <strain evidence="1 2">NIES-144</strain>
    </source>
</reference>
<protein>
    <submittedName>
        <fullName evidence="1">Uncharacterized protein</fullName>
    </submittedName>
</protein>
<evidence type="ECO:0000313" key="2">
    <source>
        <dbReference type="Proteomes" id="UP000485058"/>
    </source>
</evidence>
<sequence>MVRSLRSAVAIALSQQQGTGDIYAAQLEEAAGIINGFINTPLQLGTLGSVHNYMTRVVQVNMAHLCDLPCIHHHDVLVQAAGGGGQSGQ</sequence>
<organism evidence="1 2">
    <name type="scientific">Haematococcus lacustris</name>
    <name type="common">Green alga</name>
    <name type="synonym">Haematococcus pluvialis</name>
    <dbReference type="NCBI Taxonomy" id="44745"/>
    <lineage>
        <taxon>Eukaryota</taxon>
        <taxon>Viridiplantae</taxon>
        <taxon>Chlorophyta</taxon>
        <taxon>core chlorophytes</taxon>
        <taxon>Chlorophyceae</taxon>
        <taxon>CS clade</taxon>
        <taxon>Chlamydomonadales</taxon>
        <taxon>Haematococcaceae</taxon>
        <taxon>Haematococcus</taxon>
    </lineage>
</organism>
<gene>
    <name evidence="1" type="ORF">HaLaN_22926</name>
</gene>
<evidence type="ECO:0000313" key="1">
    <source>
        <dbReference type="EMBL" id="GFH25033.1"/>
    </source>
</evidence>
<accession>A0A699ZQS3</accession>
<name>A0A699ZQS3_HAELA</name>
<dbReference type="Proteomes" id="UP000485058">
    <property type="component" value="Unassembled WGS sequence"/>
</dbReference>
<dbReference type="AlphaFoldDB" id="A0A699ZQS3"/>
<keyword evidence="2" id="KW-1185">Reference proteome</keyword>
<proteinExistence type="predicted"/>
<comment type="caution">
    <text evidence="1">The sequence shown here is derived from an EMBL/GenBank/DDBJ whole genome shotgun (WGS) entry which is preliminary data.</text>
</comment>